<dbReference type="Gene3D" id="3.30.420.10">
    <property type="entry name" value="Ribonuclease H-like superfamily/Ribonuclease H"/>
    <property type="match status" value="1"/>
</dbReference>
<dbReference type="EMBL" id="CAKOFQ010009247">
    <property type="protein sequence ID" value="CAH2017367.1"/>
    <property type="molecule type" value="Genomic_DNA"/>
</dbReference>
<comment type="caution">
    <text evidence="3">The sequence shown here is derived from an EMBL/GenBank/DDBJ whole genome shotgun (WGS) entry which is preliminary data.</text>
</comment>
<dbReference type="InterPro" id="IPR036397">
    <property type="entry name" value="RNaseH_sf"/>
</dbReference>
<dbReference type="InterPro" id="IPR002156">
    <property type="entry name" value="RNaseH_domain"/>
</dbReference>
<dbReference type="AlphaFoldDB" id="A0A9P0VQ71"/>
<feature type="compositionally biased region" description="Basic residues" evidence="1">
    <location>
        <begin position="265"/>
        <end position="275"/>
    </location>
</feature>
<dbReference type="PROSITE" id="PS50879">
    <property type="entry name" value="RNASE_H_1"/>
    <property type="match status" value="1"/>
</dbReference>
<proteinExistence type="predicted"/>
<evidence type="ECO:0000313" key="3">
    <source>
        <dbReference type="EMBL" id="CAH2017367.1"/>
    </source>
</evidence>
<reference evidence="3" key="1">
    <citation type="submission" date="2022-03" db="EMBL/GenBank/DDBJ databases">
        <authorList>
            <person name="Sayadi A."/>
        </authorList>
    </citation>
    <scope>NUCLEOTIDE SEQUENCE</scope>
</reference>
<dbReference type="GO" id="GO:0004523">
    <property type="term" value="F:RNA-DNA hybrid ribonuclease activity"/>
    <property type="evidence" value="ECO:0007669"/>
    <property type="project" value="InterPro"/>
</dbReference>
<organism evidence="3 4">
    <name type="scientific">Acanthoscelides obtectus</name>
    <name type="common">Bean weevil</name>
    <name type="synonym">Bruchus obtectus</name>
    <dbReference type="NCBI Taxonomy" id="200917"/>
    <lineage>
        <taxon>Eukaryota</taxon>
        <taxon>Metazoa</taxon>
        <taxon>Ecdysozoa</taxon>
        <taxon>Arthropoda</taxon>
        <taxon>Hexapoda</taxon>
        <taxon>Insecta</taxon>
        <taxon>Pterygota</taxon>
        <taxon>Neoptera</taxon>
        <taxon>Endopterygota</taxon>
        <taxon>Coleoptera</taxon>
        <taxon>Polyphaga</taxon>
        <taxon>Cucujiformia</taxon>
        <taxon>Chrysomeloidea</taxon>
        <taxon>Chrysomelidae</taxon>
        <taxon>Bruchinae</taxon>
        <taxon>Bruchini</taxon>
        <taxon>Acanthoscelides</taxon>
    </lineage>
</organism>
<evidence type="ECO:0000259" key="2">
    <source>
        <dbReference type="PROSITE" id="PS50879"/>
    </source>
</evidence>
<dbReference type="CDD" id="cd09276">
    <property type="entry name" value="Rnase_HI_RT_non_LTR"/>
    <property type="match status" value="1"/>
</dbReference>
<accession>A0A9P0VQ71</accession>
<protein>
    <recommendedName>
        <fullName evidence="2">RNase H type-1 domain-containing protein</fullName>
    </recommendedName>
</protein>
<dbReference type="OrthoDB" id="6774133at2759"/>
<evidence type="ECO:0000256" key="1">
    <source>
        <dbReference type="SAM" id="MobiDB-lite"/>
    </source>
</evidence>
<keyword evidence="4" id="KW-1185">Reference proteome</keyword>
<sequence>AHQSLNTRKGVIFCRDLLNCSIEEKLDELKGDGVIHVRRLKSKRNGELVETPNHVLTFRKTVLPKEISVAFHKLNVRPYIPPPTRCFNCQALGHTAGNCQKEKICPCGNPPHEGPCPEPKKCVNCEGPHSAAYMNCPKLKAEAAIQKVKVMENITYAEAKRKVNITTPKPTTSYSAAVQKSSEMNIQQIISTIIPHIETAVRNVISCSTSKCDHFKAPSSGLIFRRDRSDSVSTNLSAAFEKRKKPGDSTTDDDSSALDPNSNPTKKRGRPKRTAPHINLNILESDNEHTNRPTYTRPARIRSLEFQQANNISIRDVLQRAPYDTPPWTRSKPHIDIRLSVFLKNETAPQVYLARFKQITDHLHDHLFIYSDGSKSSTGVGASIAVNSVCHMWSLDPISSIFTAECYAIWQALLFFALSSSLACSIVSDSLSVISSTGNNFTKDERISRILNLTSSLENDHKKVRFIWVPSHVNIIGNELADAAAKQAATMPPDEGIPTPLSDYVKHLKDTTKQAWQHKRDLYDGHMRSVQTSIEKWTYPKQLNRRQQTVLCRLRIGHCKLTHAYLLAGDHRPQCLACQTDLTVQHILVECRLYSDLRRELQMSSNIQTLLKTEWPKVMDFLLRSDTYTKI</sequence>
<dbReference type="Proteomes" id="UP001152888">
    <property type="component" value="Unassembled WGS sequence"/>
</dbReference>
<name>A0A9P0VQ71_ACAOB</name>
<feature type="domain" description="RNase H type-1" evidence="2">
    <location>
        <begin position="363"/>
        <end position="490"/>
    </location>
</feature>
<feature type="non-terminal residue" evidence="3">
    <location>
        <position position="1"/>
    </location>
</feature>
<feature type="region of interest" description="Disordered" evidence="1">
    <location>
        <begin position="238"/>
        <end position="294"/>
    </location>
</feature>
<dbReference type="SUPFAM" id="SSF53098">
    <property type="entry name" value="Ribonuclease H-like"/>
    <property type="match status" value="1"/>
</dbReference>
<dbReference type="GO" id="GO:0003676">
    <property type="term" value="F:nucleic acid binding"/>
    <property type="evidence" value="ECO:0007669"/>
    <property type="project" value="InterPro"/>
</dbReference>
<evidence type="ECO:0000313" key="4">
    <source>
        <dbReference type="Proteomes" id="UP001152888"/>
    </source>
</evidence>
<dbReference type="InterPro" id="IPR012337">
    <property type="entry name" value="RNaseH-like_sf"/>
</dbReference>
<dbReference type="Pfam" id="PF00075">
    <property type="entry name" value="RNase_H"/>
    <property type="match status" value="1"/>
</dbReference>
<gene>
    <name evidence="3" type="ORF">ACAOBT_LOCUS35968</name>
</gene>